<comment type="similarity">
    <text evidence="2">Belongs to the nitroreductase family.</text>
</comment>
<evidence type="ECO:0000256" key="1">
    <source>
        <dbReference type="ARBA" id="ARBA00001917"/>
    </source>
</evidence>
<protein>
    <recommendedName>
        <fullName evidence="6">Nitroreductase domain-containing protein</fullName>
    </recommendedName>
</protein>
<keyword evidence="4" id="KW-0288">FMN</keyword>
<evidence type="ECO:0000259" key="6">
    <source>
        <dbReference type="Pfam" id="PF00881"/>
    </source>
</evidence>
<accession>X0UM04</accession>
<comment type="cofactor">
    <cofactor evidence="1">
        <name>FMN</name>
        <dbReference type="ChEBI" id="CHEBI:58210"/>
    </cofactor>
</comment>
<organism evidence="7">
    <name type="scientific">marine sediment metagenome</name>
    <dbReference type="NCBI Taxonomy" id="412755"/>
    <lineage>
        <taxon>unclassified sequences</taxon>
        <taxon>metagenomes</taxon>
        <taxon>ecological metagenomes</taxon>
    </lineage>
</organism>
<proteinExistence type="inferred from homology"/>
<evidence type="ECO:0000256" key="2">
    <source>
        <dbReference type="ARBA" id="ARBA00007118"/>
    </source>
</evidence>
<gene>
    <name evidence="7" type="ORF">S01H1_37959</name>
</gene>
<reference evidence="7" key="1">
    <citation type="journal article" date="2014" name="Front. Microbiol.">
        <title>High frequency of phylogenetically diverse reductive dehalogenase-homologous genes in deep subseafloor sedimentary metagenomes.</title>
        <authorList>
            <person name="Kawai M."/>
            <person name="Futagami T."/>
            <person name="Toyoda A."/>
            <person name="Takaki Y."/>
            <person name="Nishi S."/>
            <person name="Hori S."/>
            <person name="Arai W."/>
            <person name="Tsubouchi T."/>
            <person name="Morono Y."/>
            <person name="Uchiyama I."/>
            <person name="Ito T."/>
            <person name="Fujiyama A."/>
            <person name="Inagaki F."/>
            <person name="Takami H."/>
        </authorList>
    </citation>
    <scope>NUCLEOTIDE SEQUENCE</scope>
    <source>
        <strain evidence="7">Expedition CK06-06</strain>
    </source>
</reference>
<evidence type="ECO:0000256" key="3">
    <source>
        <dbReference type="ARBA" id="ARBA00022630"/>
    </source>
</evidence>
<dbReference type="Pfam" id="PF00881">
    <property type="entry name" value="Nitroreductase"/>
    <property type="match status" value="1"/>
</dbReference>
<comment type="caution">
    <text evidence="7">The sequence shown here is derived from an EMBL/GenBank/DDBJ whole genome shotgun (WGS) entry which is preliminary data.</text>
</comment>
<dbReference type="PANTHER" id="PTHR43673">
    <property type="entry name" value="NAD(P)H NITROREDUCTASE YDGI-RELATED"/>
    <property type="match status" value="1"/>
</dbReference>
<dbReference type="InterPro" id="IPR000415">
    <property type="entry name" value="Nitroreductase-like"/>
</dbReference>
<evidence type="ECO:0000313" key="7">
    <source>
        <dbReference type="EMBL" id="GAG01368.1"/>
    </source>
</evidence>
<dbReference type="GO" id="GO:0016491">
    <property type="term" value="F:oxidoreductase activity"/>
    <property type="evidence" value="ECO:0007669"/>
    <property type="project" value="UniProtKB-KW"/>
</dbReference>
<evidence type="ECO:0000256" key="4">
    <source>
        <dbReference type="ARBA" id="ARBA00022643"/>
    </source>
</evidence>
<evidence type="ECO:0000256" key="5">
    <source>
        <dbReference type="ARBA" id="ARBA00023002"/>
    </source>
</evidence>
<feature type="domain" description="Nitroreductase" evidence="6">
    <location>
        <begin position="68"/>
        <end position="139"/>
    </location>
</feature>
<name>X0UM04_9ZZZZ</name>
<keyword evidence="5" id="KW-0560">Oxidoreductase</keyword>
<dbReference type="EMBL" id="BARS01023860">
    <property type="protein sequence ID" value="GAG01368.1"/>
    <property type="molecule type" value="Genomic_DNA"/>
</dbReference>
<sequence length="170" mass="19598">MQVQKAIANRLSIRQYAETSISHEHMEILFRSLQLAPSASNRQNWEFVFVGDSDLKHRLKHACSNQKFVGDCAYFIAGVADPRLKWHMVDITIALTNFTLQATELGYGTCWIGDFDEIKVKELLGVPKEKKVVICMTFGMPKGRHFPRERKAIEGFIYLNHFGLRWSYTT</sequence>
<keyword evidence="3" id="KW-0285">Flavoprotein</keyword>
<dbReference type="AlphaFoldDB" id="X0UM04"/>
<dbReference type="InterPro" id="IPR029479">
    <property type="entry name" value="Nitroreductase"/>
</dbReference>
<dbReference type="PANTHER" id="PTHR43673:SF2">
    <property type="entry name" value="NITROREDUCTASE"/>
    <property type="match status" value="1"/>
</dbReference>
<dbReference type="Gene3D" id="3.40.109.10">
    <property type="entry name" value="NADH Oxidase"/>
    <property type="match status" value="1"/>
</dbReference>
<dbReference type="SUPFAM" id="SSF55469">
    <property type="entry name" value="FMN-dependent nitroreductase-like"/>
    <property type="match status" value="1"/>
</dbReference>